<protein>
    <submittedName>
        <fullName evidence="1">Uncharacterized protein</fullName>
    </submittedName>
</protein>
<dbReference type="RefSeq" id="WP_038558284.1">
    <property type="nucleotide sequence ID" value="NZ_CP008876.1"/>
</dbReference>
<dbReference type="OrthoDB" id="2957368at2"/>
<dbReference type="InterPro" id="IPR011990">
    <property type="entry name" value="TPR-like_helical_dom_sf"/>
</dbReference>
<evidence type="ECO:0000313" key="2">
    <source>
        <dbReference type="Proteomes" id="UP000027980"/>
    </source>
</evidence>
<proteinExistence type="predicted"/>
<dbReference type="Pfam" id="PF13424">
    <property type="entry name" value="TPR_12"/>
    <property type="match status" value="1"/>
</dbReference>
<dbReference type="SUPFAM" id="SSF48452">
    <property type="entry name" value="TPR-like"/>
    <property type="match status" value="1"/>
</dbReference>
<organism evidence="1 2">
    <name type="scientific">Terribacillus saccharophilus</name>
    <dbReference type="NCBI Taxonomy" id="361277"/>
    <lineage>
        <taxon>Bacteria</taxon>
        <taxon>Bacillati</taxon>
        <taxon>Bacillota</taxon>
        <taxon>Bacilli</taxon>
        <taxon>Bacillales</taxon>
        <taxon>Bacillaceae</taxon>
        <taxon>Terribacillus</taxon>
    </lineage>
</organism>
<evidence type="ECO:0000313" key="1">
    <source>
        <dbReference type="EMBL" id="AIF65605.1"/>
    </source>
</evidence>
<name>A0A075LG49_9BACI</name>
<reference evidence="1 2" key="1">
    <citation type="submission" date="2014-07" db="EMBL/GenBank/DDBJ databases">
        <title>Complete genome sequence of a moderately halophilic bacterium Terribacillus aidingensis MP602, isolated from Cryptomeria fortunei in Tianmu mountain in China.</title>
        <authorList>
            <person name="Wang Y."/>
            <person name="Lu P."/>
            <person name="Zhang L."/>
        </authorList>
    </citation>
    <scope>NUCLEOTIDE SEQUENCE [LARGE SCALE GENOMIC DNA]</scope>
    <source>
        <strain evidence="1 2">MP602</strain>
    </source>
</reference>
<accession>A0A075LG49</accession>
<dbReference type="SMART" id="SM00028">
    <property type="entry name" value="TPR"/>
    <property type="match status" value="5"/>
</dbReference>
<gene>
    <name evidence="1" type="ORF">GZ22_02370</name>
</gene>
<dbReference type="HOGENOM" id="CLU_060258_0_0_9"/>
<dbReference type="Gene3D" id="1.25.40.10">
    <property type="entry name" value="Tetratricopeptide repeat domain"/>
    <property type="match status" value="1"/>
</dbReference>
<dbReference type="AlphaFoldDB" id="A0A075LG49"/>
<dbReference type="EMBL" id="CP008876">
    <property type="protein sequence ID" value="AIF65605.1"/>
    <property type="molecule type" value="Genomic_DNA"/>
</dbReference>
<sequence length="350" mass="41919">MGRNSTELIDIAARLENWSVSIRLDKKEVAASIHKELHSHIDEYDHESRISYFLSESRHYIIQNDLMKSIASLEQAKEFYEHFSDTHRYHLHLAEAMIFYEEEHYQEALDGFEKAERYLHKLSDSVDIGEFHFRKAMAYFFLEIIALSVVHTEKAIQSFKPHQPFHFLLARSEMLQGINFIELSNYDLAEEYLHNALTHARKTEEHALISYINHNLGGLYTRRDLPAAAIRYLEEAYKNNQQRTQLKVLFLLADCYWKTNQRSKAIRAYKEGFEASIKEDNMKMKWEFAMLHKKYEDRLNFESVWQEGIDYFRRINDNYNIRHYTRELADYYSSMKKYELANRYYALALQ</sequence>
<dbReference type="Proteomes" id="UP000027980">
    <property type="component" value="Chromosome"/>
</dbReference>
<dbReference type="InterPro" id="IPR019734">
    <property type="entry name" value="TPR_rpt"/>
</dbReference>
<dbReference type="GeneID" id="34222203"/>
<dbReference type="KEGG" id="tap:GZ22_02370"/>